<dbReference type="Proteomes" id="UP000296352">
    <property type="component" value="Chromosome"/>
</dbReference>
<feature type="domain" description="Putative zinc-finger" evidence="4">
    <location>
        <begin position="68"/>
        <end position="97"/>
    </location>
</feature>
<proteinExistence type="predicted"/>
<feature type="region of interest" description="Disordered" evidence="3">
    <location>
        <begin position="1"/>
        <end position="51"/>
    </location>
</feature>
<organism evidence="5 6">
    <name type="scientific">Corynebacterium endometrii</name>
    <dbReference type="NCBI Taxonomy" id="2488819"/>
    <lineage>
        <taxon>Bacteria</taxon>
        <taxon>Bacillati</taxon>
        <taxon>Actinomycetota</taxon>
        <taxon>Actinomycetes</taxon>
        <taxon>Mycobacteriales</taxon>
        <taxon>Corynebacteriaceae</taxon>
        <taxon>Corynebacterium</taxon>
    </lineage>
</organism>
<feature type="compositionally biased region" description="Basic and acidic residues" evidence="3">
    <location>
        <begin position="137"/>
        <end position="148"/>
    </location>
</feature>
<gene>
    <name evidence="5" type="primary">rseA</name>
    <name evidence="5" type="ORF">CENDO_04480</name>
</gene>
<dbReference type="RefSeq" id="WP_246014385.1">
    <property type="nucleotide sequence ID" value="NZ_CP039247.1"/>
</dbReference>
<dbReference type="InterPro" id="IPR041916">
    <property type="entry name" value="Anti_sigma_zinc_sf"/>
</dbReference>
<accession>A0A4P7QGT5</accession>
<keyword evidence="2" id="KW-0804">Transcription</keyword>
<feature type="compositionally biased region" description="Basic and acidic residues" evidence="3">
    <location>
        <begin position="23"/>
        <end position="51"/>
    </location>
</feature>
<name>A0A4P7QGT5_9CORY</name>
<dbReference type="Gene3D" id="1.10.10.1320">
    <property type="entry name" value="Anti-sigma factor, zinc-finger domain"/>
    <property type="match status" value="1"/>
</dbReference>
<evidence type="ECO:0000256" key="1">
    <source>
        <dbReference type="ARBA" id="ARBA00023015"/>
    </source>
</evidence>
<keyword evidence="1" id="KW-0805">Transcription regulation</keyword>
<dbReference type="EMBL" id="CP039247">
    <property type="protein sequence ID" value="QCB28186.1"/>
    <property type="molecule type" value="Genomic_DNA"/>
</dbReference>
<dbReference type="Pfam" id="PF13490">
    <property type="entry name" value="zf-HC2"/>
    <property type="match status" value="1"/>
</dbReference>
<protein>
    <submittedName>
        <fullName evidence="5">Anti-sigma-E factor RseA</fullName>
    </submittedName>
</protein>
<evidence type="ECO:0000259" key="4">
    <source>
        <dbReference type="Pfam" id="PF13490"/>
    </source>
</evidence>
<keyword evidence="6" id="KW-1185">Reference proteome</keyword>
<dbReference type="InterPro" id="IPR027383">
    <property type="entry name" value="Znf_put"/>
</dbReference>
<feature type="region of interest" description="Disordered" evidence="3">
    <location>
        <begin position="137"/>
        <end position="159"/>
    </location>
</feature>
<evidence type="ECO:0000313" key="6">
    <source>
        <dbReference type="Proteomes" id="UP000296352"/>
    </source>
</evidence>
<evidence type="ECO:0000256" key="2">
    <source>
        <dbReference type="ARBA" id="ARBA00023163"/>
    </source>
</evidence>
<reference evidence="5 6" key="1">
    <citation type="submission" date="2019-04" db="EMBL/GenBank/DDBJ databases">
        <title>Corynebacterium endometrii sp. nov., isolated from the uterus of a cow with endometritis.</title>
        <authorList>
            <person name="Ballas P."/>
            <person name="Ruckert C."/>
            <person name="Wagener K."/>
            <person name="Drillich M."/>
            <person name="Kaempfer P."/>
            <person name="Busse H.-J."/>
            <person name="Ehling-Schulz M."/>
        </authorList>
    </citation>
    <scope>NUCLEOTIDE SEQUENCE [LARGE SCALE GENOMIC DNA]</scope>
    <source>
        <strain evidence="5 6">LMM-1653</strain>
    </source>
</reference>
<dbReference type="AlphaFoldDB" id="A0A4P7QGT5"/>
<evidence type="ECO:0000256" key="3">
    <source>
        <dbReference type="SAM" id="MobiDB-lite"/>
    </source>
</evidence>
<dbReference type="KEGG" id="cee:CENDO_04480"/>
<sequence length="180" mass="20559">MDNISRSHSEHTLRMGQLAPTASKREKLRARVRDFSRERDEGRAHDKAREKAKLRARRFDTIGHLGPEAIVAFVDEEMEGKAAHRVRVHLVHCEECREEVRSQRGASQWVQQCSGSDDIRAPRDLLAKLAKIATTCSREENQAGERAEQSSPRGAYGTEQDIFDKLEMIMRAIKHNQRSS</sequence>
<evidence type="ECO:0000313" key="5">
    <source>
        <dbReference type="EMBL" id="QCB28186.1"/>
    </source>
</evidence>
<feature type="compositionally biased region" description="Basic and acidic residues" evidence="3">
    <location>
        <begin position="1"/>
        <end position="13"/>
    </location>
</feature>